<reference evidence="2 3" key="1">
    <citation type="submission" date="2017-11" db="EMBL/GenBank/DDBJ databases">
        <title>De-novo sequencing of pomegranate (Punica granatum L.) genome.</title>
        <authorList>
            <person name="Akparov Z."/>
            <person name="Amiraslanov A."/>
            <person name="Hajiyeva S."/>
            <person name="Abbasov M."/>
            <person name="Kaur K."/>
            <person name="Hamwieh A."/>
            <person name="Solovyev V."/>
            <person name="Salamov A."/>
            <person name="Braich B."/>
            <person name="Kosarev P."/>
            <person name="Mahmoud A."/>
            <person name="Hajiyev E."/>
            <person name="Babayeva S."/>
            <person name="Izzatullayeva V."/>
            <person name="Mammadov A."/>
            <person name="Mammadov A."/>
            <person name="Sharifova S."/>
            <person name="Ojaghi J."/>
            <person name="Eynullazada K."/>
            <person name="Bayramov B."/>
            <person name="Abdulazimova A."/>
            <person name="Shahmuradov I."/>
        </authorList>
    </citation>
    <scope>NUCLEOTIDE SEQUENCE [LARGE SCALE GENOMIC DNA]</scope>
    <source>
        <strain evidence="3">cv. AG2017</strain>
        <tissue evidence="2">Leaf</tissue>
    </source>
</reference>
<feature type="chain" id="PRO_5014129318" evidence="1">
    <location>
        <begin position="25"/>
        <end position="133"/>
    </location>
</feature>
<evidence type="ECO:0000256" key="1">
    <source>
        <dbReference type="SAM" id="SignalP"/>
    </source>
</evidence>
<keyword evidence="1" id="KW-0732">Signal</keyword>
<keyword evidence="3" id="KW-1185">Reference proteome</keyword>
<accession>A0A2I0KX36</accession>
<dbReference type="Proteomes" id="UP000233551">
    <property type="component" value="Unassembled WGS sequence"/>
</dbReference>
<comment type="caution">
    <text evidence="2">The sequence shown here is derived from an EMBL/GenBank/DDBJ whole genome shotgun (WGS) entry which is preliminary data.</text>
</comment>
<dbReference type="AlphaFoldDB" id="A0A2I0KX36"/>
<evidence type="ECO:0000313" key="3">
    <source>
        <dbReference type="Proteomes" id="UP000233551"/>
    </source>
</evidence>
<evidence type="ECO:0000313" key="2">
    <source>
        <dbReference type="EMBL" id="PKI73045.1"/>
    </source>
</evidence>
<feature type="signal peptide" evidence="1">
    <location>
        <begin position="1"/>
        <end position="24"/>
    </location>
</feature>
<dbReference type="EMBL" id="PGOL01000298">
    <property type="protein sequence ID" value="PKI73045.1"/>
    <property type="molecule type" value="Genomic_DNA"/>
</dbReference>
<proteinExistence type="predicted"/>
<organism evidence="2 3">
    <name type="scientific">Punica granatum</name>
    <name type="common">Pomegranate</name>
    <dbReference type="NCBI Taxonomy" id="22663"/>
    <lineage>
        <taxon>Eukaryota</taxon>
        <taxon>Viridiplantae</taxon>
        <taxon>Streptophyta</taxon>
        <taxon>Embryophyta</taxon>
        <taxon>Tracheophyta</taxon>
        <taxon>Spermatophyta</taxon>
        <taxon>Magnoliopsida</taxon>
        <taxon>eudicotyledons</taxon>
        <taxon>Gunneridae</taxon>
        <taxon>Pentapetalae</taxon>
        <taxon>rosids</taxon>
        <taxon>malvids</taxon>
        <taxon>Myrtales</taxon>
        <taxon>Lythraceae</taxon>
        <taxon>Punica</taxon>
    </lineage>
</organism>
<gene>
    <name evidence="2" type="ORF">CRG98_006540</name>
</gene>
<sequence>MELTFAAYGLGHALLLELSLPAFAVEGLDSPFKDIAIIRCMPRSVHMKLASEALILGRRIKIQSKGPRSNLPSREELAINLRLGNRPRRRTRPGLPFAALLGLQGWGPLRRLRRSRSRGSIWLGSSRDVQLQG</sequence>
<protein>
    <submittedName>
        <fullName evidence="2">Uncharacterized protein</fullName>
    </submittedName>
</protein>
<name>A0A2I0KX36_PUNGR</name>